<dbReference type="Proteomes" id="UP001164539">
    <property type="component" value="Chromosome 6"/>
</dbReference>
<proteinExistence type="predicted"/>
<accession>A0ACC1Y4Q4</accession>
<dbReference type="EMBL" id="CM051399">
    <property type="protein sequence ID" value="KAJ4717480.1"/>
    <property type="molecule type" value="Genomic_DNA"/>
</dbReference>
<organism evidence="1 2">
    <name type="scientific">Melia azedarach</name>
    <name type="common">Chinaberry tree</name>
    <dbReference type="NCBI Taxonomy" id="155640"/>
    <lineage>
        <taxon>Eukaryota</taxon>
        <taxon>Viridiplantae</taxon>
        <taxon>Streptophyta</taxon>
        <taxon>Embryophyta</taxon>
        <taxon>Tracheophyta</taxon>
        <taxon>Spermatophyta</taxon>
        <taxon>Magnoliopsida</taxon>
        <taxon>eudicotyledons</taxon>
        <taxon>Gunneridae</taxon>
        <taxon>Pentapetalae</taxon>
        <taxon>rosids</taxon>
        <taxon>malvids</taxon>
        <taxon>Sapindales</taxon>
        <taxon>Meliaceae</taxon>
        <taxon>Melia</taxon>
    </lineage>
</organism>
<evidence type="ECO:0000313" key="1">
    <source>
        <dbReference type="EMBL" id="KAJ4717480.1"/>
    </source>
</evidence>
<gene>
    <name evidence="1" type="ORF">OWV82_012350</name>
</gene>
<reference evidence="1 2" key="1">
    <citation type="journal article" date="2023" name="Science">
        <title>Complex scaffold remodeling in plant triterpene biosynthesis.</title>
        <authorList>
            <person name="De La Pena R."/>
            <person name="Hodgson H."/>
            <person name="Liu J.C."/>
            <person name="Stephenson M.J."/>
            <person name="Martin A.C."/>
            <person name="Owen C."/>
            <person name="Harkess A."/>
            <person name="Leebens-Mack J."/>
            <person name="Jimenez L.E."/>
            <person name="Osbourn A."/>
            <person name="Sattely E.S."/>
        </authorList>
    </citation>
    <scope>NUCLEOTIDE SEQUENCE [LARGE SCALE GENOMIC DNA]</scope>
    <source>
        <strain evidence="2">cv. JPN11</strain>
        <tissue evidence="1">Leaf</tissue>
    </source>
</reference>
<name>A0ACC1Y4Q4_MELAZ</name>
<sequence>MNGYSKMKIIGNTKSRSMDFPSDLLSSSSLSFSETPDSKLEIPRTNKQQQQIKNNPVNSSRRKTQDSFSFLEQDEEEEDYHQEYNSNSNRNSSNNIGEKCGGHVKLSRNSSVSASASASASALHSAVKRAFSMRRSSSVSERYCRIHDQSVTLASPIDDEEDYAVEMGRTRSMKILKKKNNGRNKILKVCKKIFGL</sequence>
<comment type="caution">
    <text evidence="1">The sequence shown here is derived from an EMBL/GenBank/DDBJ whole genome shotgun (WGS) entry which is preliminary data.</text>
</comment>
<protein>
    <submittedName>
        <fullName evidence="1">Phospho-N-acetylmuramoyl-pentapeptide-transferase</fullName>
    </submittedName>
</protein>
<keyword evidence="2" id="KW-1185">Reference proteome</keyword>
<evidence type="ECO:0000313" key="2">
    <source>
        <dbReference type="Proteomes" id="UP001164539"/>
    </source>
</evidence>